<comment type="caution">
    <text evidence="1">The sequence shown here is derived from an EMBL/GenBank/DDBJ whole genome shotgun (WGS) entry which is preliminary data.</text>
</comment>
<reference evidence="1" key="1">
    <citation type="submission" date="2023-03" db="EMBL/GenBank/DDBJ databases">
        <title>Massive genome expansion in bonnet fungi (Mycena s.s.) driven by repeated elements and novel gene families across ecological guilds.</title>
        <authorList>
            <consortium name="Lawrence Berkeley National Laboratory"/>
            <person name="Harder C.B."/>
            <person name="Miyauchi S."/>
            <person name="Viragh M."/>
            <person name="Kuo A."/>
            <person name="Thoen E."/>
            <person name="Andreopoulos B."/>
            <person name="Lu D."/>
            <person name="Skrede I."/>
            <person name="Drula E."/>
            <person name="Henrissat B."/>
            <person name="Morin E."/>
            <person name="Kohler A."/>
            <person name="Barry K."/>
            <person name="LaButti K."/>
            <person name="Morin E."/>
            <person name="Salamov A."/>
            <person name="Lipzen A."/>
            <person name="Mereny Z."/>
            <person name="Hegedus B."/>
            <person name="Baldrian P."/>
            <person name="Stursova M."/>
            <person name="Weitz H."/>
            <person name="Taylor A."/>
            <person name="Grigoriev I.V."/>
            <person name="Nagy L.G."/>
            <person name="Martin F."/>
            <person name="Kauserud H."/>
        </authorList>
    </citation>
    <scope>NUCLEOTIDE SEQUENCE</scope>
    <source>
        <strain evidence="1">CBHHK002</strain>
    </source>
</reference>
<proteinExistence type="predicted"/>
<accession>A0AAD7EQE7</accession>
<keyword evidence="2" id="KW-1185">Reference proteome</keyword>
<gene>
    <name evidence="1" type="ORF">DFH08DRAFT_810074</name>
</gene>
<dbReference type="EMBL" id="JARIHO010000021">
    <property type="protein sequence ID" value="KAJ7346243.1"/>
    <property type="molecule type" value="Genomic_DNA"/>
</dbReference>
<evidence type="ECO:0000313" key="2">
    <source>
        <dbReference type="Proteomes" id="UP001218218"/>
    </source>
</evidence>
<dbReference type="AlphaFoldDB" id="A0AAD7EQE7"/>
<organism evidence="1 2">
    <name type="scientific">Mycena albidolilacea</name>
    <dbReference type="NCBI Taxonomy" id="1033008"/>
    <lineage>
        <taxon>Eukaryota</taxon>
        <taxon>Fungi</taxon>
        <taxon>Dikarya</taxon>
        <taxon>Basidiomycota</taxon>
        <taxon>Agaricomycotina</taxon>
        <taxon>Agaricomycetes</taxon>
        <taxon>Agaricomycetidae</taxon>
        <taxon>Agaricales</taxon>
        <taxon>Marasmiineae</taxon>
        <taxon>Mycenaceae</taxon>
        <taxon>Mycena</taxon>
    </lineage>
</organism>
<evidence type="ECO:0000313" key="1">
    <source>
        <dbReference type="EMBL" id="KAJ7346243.1"/>
    </source>
</evidence>
<dbReference type="Proteomes" id="UP001218218">
    <property type="component" value="Unassembled WGS sequence"/>
</dbReference>
<name>A0AAD7EQE7_9AGAR</name>
<sequence length="281" mass="30708">MPGAASITSYWGLWGKWIALEGPWVFRAHSIYNATYVETEDRLQNCVDAVNTCFAEKNDDAEQFLSFSTTNINTGCSEASELASDPRWTIRALGHDHERASHVVQRTHGHRRELRVQHLLRSVEVLPHASSSLESPVGATVVTVGVFVGSDDARVNRGGDRKNSCAVRWIWGVVGTLGGRATTRWGRLGVVSVVAGVPPNPQGHGGRVGGREDGVAEVGEERGSQTNLGLRLEFVAEVRRAVGKGSARPNMHYSCRLAQRHRTHRKAEAELDELVATMEGL</sequence>
<protein>
    <submittedName>
        <fullName evidence="1">Uncharacterized protein</fullName>
    </submittedName>
</protein>